<dbReference type="EMBL" id="QROO01000011">
    <property type="protein sequence ID" value="RHL38143.1"/>
    <property type="molecule type" value="Genomic_DNA"/>
</dbReference>
<evidence type="ECO:0000259" key="2">
    <source>
        <dbReference type="Pfam" id="PF07715"/>
    </source>
</evidence>
<dbReference type="Pfam" id="PF13715">
    <property type="entry name" value="CarbopepD_reg_2"/>
    <property type="match status" value="1"/>
</dbReference>
<keyword evidence="1" id="KW-0813">Transport</keyword>
<dbReference type="Gene3D" id="2.60.40.1120">
    <property type="entry name" value="Carboxypeptidase-like, regulatory domain"/>
    <property type="match status" value="1"/>
</dbReference>
<organism evidence="4 5">
    <name type="scientific">Bacteroides xylanisolvens</name>
    <dbReference type="NCBI Taxonomy" id="371601"/>
    <lineage>
        <taxon>Bacteria</taxon>
        <taxon>Pseudomonadati</taxon>
        <taxon>Bacteroidota</taxon>
        <taxon>Bacteroidia</taxon>
        <taxon>Bacteroidales</taxon>
        <taxon>Bacteroidaceae</taxon>
        <taxon>Bacteroides</taxon>
    </lineage>
</organism>
<feature type="domain" description="TonB-dependent receptor plug" evidence="2">
    <location>
        <begin position="149"/>
        <end position="248"/>
    </location>
</feature>
<dbReference type="Pfam" id="PF07715">
    <property type="entry name" value="Plug"/>
    <property type="match status" value="1"/>
</dbReference>
<dbReference type="NCBIfam" id="TIGR04056">
    <property type="entry name" value="OMP_RagA_SusC"/>
    <property type="match status" value="1"/>
</dbReference>
<keyword evidence="1" id="KW-0472">Membrane</keyword>
<dbReference type="InterPro" id="IPR023996">
    <property type="entry name" value="TonB-dep_OMP_SusC/RagA"/>
</dbReference>
<gene>
    <name evidence="4" type="ORF">DW027_10480</name>
    <name evidence="3" type="ORF">GA560_07035</name>
</gene>
<comment type="similarity">
    <text evidence="1">Belongs to the TonB-dependent receptor family.</text>
</comment>
<dbReference type="InterPro" id="IPR012910">
    <property type="entry name" value="Plug_dom"/>
</dbReference>
<reference evidence="3 6" key="2">
    <citation type="journal article" date="2019" name="Nat. Med.">
        <title>A library of human gut bacterial isolates paired with longitudinal multiomics data enables mechanistic microbiome research.</title>
        <authorList>
            <person name="Poyet M."/>
            <person name="Groussin M."/>
            <person name="Gibbons S.M."/>
            <person name="Avila-Pacheco J."/>
            <person name="Jiang X."/>
            <person name="Kearney S.M."/>
            <person name="Perrotta A.R."/>
            <person name="Berdy B."/>
            <person name="Zhao S."/>
            <person name="Lieberman T.D."/>
            <person name="Swanson P.K."/>
            <person name="Smith M."/>
            <person name="Roesemann S."/>
            <person name="Alexander J.E."/>
            <person name="Rich S.A."/>
            <person name="Livny J."/>
            <person name="Vlamakis H."/>
            <person name="Clish C."/>
            <person name="Bullock K."/>
            <person name="Deik A."/>
            <person name="Scott J."/>
            <person name="Pierce K.A."/>
            <person name="Xavier R.J."/>
            <person name="Alm E.J."/>
        </authorList>
    </citation>
    <scope>NUCLEOTIDE SEQUENCE [LARGE SCALE GENOMIC DNA]</scope>
    <source>
        <strain evidence="3 6">BIOML-A73</strain>
    </source>
</reference>
<dbReference type="GO" id="GO:0009279">
    <property type="term" value="C:cell outer membrane"/>
    <property type="evidence" value="ECO:0007669"/>
    <property type="project" value="UniProtKB-SubCell"/>
</dbReference>
<keyword evidence="1" id="KW-0998">Cell outer membrane</keyword>
<dbReference type="EMBL" id="WDER01000013">
    <property type="protein sequence ID" value="KAB6084713.1"/>
    <property type="molecule type" value="Genomic_DNA"/>
</dbReference>
<evidence type="ECO:0000313" key="5">
    <source>
        <dbReference type="Proteomes" id="UP000284495"/>
    </source>
</evidence>
<dbReference type="InterPro" id="IPR039426">
    <property type="entry name" value="TonB-dep_rcpt-like"/>
</dbReference>
<dbReference type="PROSITE" id="PS52016">
    <property type="entry name" value="TONB_DEPENDENT_REC_3"/>
    <property type="match status" value="1"/>
</dbReference>
<sequence>MNGIARKLNFSLQRLVSVFIIIYLFAAPFVLVRASDTVAEVYQEGKKTTRKLTGKIIDKGTKETLIGASVWLKDTSVGATTDMDGNFNITIPGGKTVTLVISYIGYANIEKEVSPSANNLLIEMQADDTVLEEVQVVGYGTQRKESVIGSISTLNVGSLKVPSASISTNLAGQLGGVVSIQRDGSPGSSAEFWIRGISTFGANKTPLILVDGVERSLDLLDPEEIESFSLLKDATATALYGVRGANGVVLIKTKRGSEGKPKISIKMEAGMVQPTKVPEMADAVDFATMYNEGAPGTYSPEEIDYYRNGTDPDLYPNVNWLKSVFRKHTFNQRVTANVSGGGEIARYFISAGYYHEDGLFETGKKGDSYNGNPDYQRYNFRSNVDINLHPTTVLSLTLGGFLTKKRDAADSDGVWKSAFILDPNAFPIQYSNGYWAGEKGVTNPYWQVTRSGYMEDWKSTLNSMVSLDQDFSFITEGLKANVKFAFDTQAWHGNKHTQQDEIWHAIRRDANGDLVFNSEPENAKGGPWFDNKSGGNNATYLEASITYNRLFGKHRVGGMFLYNQRVKNETYRNSNYKDNITSIKSLPYKNQGLAGRLTYDYDSRYFIEGNFGYNGSENFAAGHRVGFFPAVAVGWYISNEKFFAPLTDVVSKLKLKASVGQVGNDQIGGDVRFIYLGTVATTGDYVYGNYTKTKGERVNEVANPNVGWEVSTKQNYGFELGLFNKLEIQGDWYHDVRDHIFVRNNNIPAYVGMTTMPMVNVGKMKSWGFDGSLEYHDKIGQVNVTGRGTFTYANNEILRNGDALNKYPWMNSVGQKIYQKFGWQAVGLFESQEEIDRSPIQFSEGNHSRLRPGDIKYRDLNGDGRIDDYDKMPIGFCDIPEITYGFGGAVEWKGFDVSIFFQGTARVSIFEEGSTIVPFTSGYKNNNGFLKGVMEDRWTIDNPNPNARYPRTIRPSDALDNNNTKKSSFWVRNAAFLRLKNAEIGYTFPKRWVEKMALQNLRLYVSGVNLLTWAPDVKLFDPELGSGDGRKYPPTRVFNVGLNINF</sequence>
<evidence type="ECO:0000313" key="6">
    <source>
        <dbReference type="Proteomes" id="UP000474077"/>
    </source>
</evidence>
<keyword evidence="1" id="KW-1134">Transmembrane beta strand</keyword>
<accession>A0A415KPC5</accession>
<dbReference type="SUPFAM" id="SSF49464">
    <property type="entry name" value="Carboxypeptidase regulatory domain-like"/>
    <property type="match status" value="1"/>
</dbReference>
<keyword evidence="4" id="KW-0675">Receptor</keyword>
<protein>
    <submittedName>
        <fullName evidence="4">TonB-dependent receptor</fullName>
    </submittedName>
</protein>
<dbReference type="Proteomes" id="UP000284495">
    <property type="component" value="Unassembled WGS sequence"/>
</dbReference>
<keyword evidence="1" id="KW-0812">Transmembrane</keyword>
<dbReference type="InterPro" id="IPR037066">
    <property type="entry name" value="Plug_dom_sf"/>
</dbReference>
<dbReference type="FunFam" id="2.170.130.10:FF:000003">
    <property type="entry name" value="SusC/RagA family TonB-linked outer membrane protein"/>
    <property type="match status" value="1"/>
</dbReference>
<dbReference type="Proteomes" id="UP000474077">
    <property type="component" value="Unassembled WGS sequence"/>
</dbReference>
<dbReference type="Gene3D" id="2.170.130.10">
    <property type="entry name" value="TonB-dependent receptor, plug domain"/>
    <property type="match status" value="1"/>
</dbReference>
<dbReference type="InterPro" id="IPR008969">
    <property type="entry name" value="CarboxyPept-like_regulatory"/>
</dbReference>
<dbReference type="AlphaFoldDB" id="A0A415KPC5"/>
<dbReference type="NCBIfam" id="TIGR04057">
    <property type="entry name" value="SusC_RagA_signa"/>
    <property type="match status" value="1"/>
</dbReference>
<proteinExistence type="inferred from homology"/>
<evidence type="ECO:0000256" key="1">
    <source>
        <dbReference type="PROSITE-ProRule" id="PRU01360"/>
    </source>
</evidence>
<evidence type="ECO:0000313" key="3">
    <source>
        <dbReference type="EMBL" id="KAB6084713.1"/>
    </source>
</evidence>
<reference evidence="4 5" key="1">
    <citation type="submission" date="2018-08" db="EMBL/GenBank/DDBJ databases">
        <title>A genome reference for cultivated species of the human gut microbiota.</title>
        <authorList>
            <person name="Zou Y."/>
            <person name="Xue W."/>
            <person name="Luo G."/>
        </authorList>
    </citation>
    <scope>NUCLEOTIDE SEQUENCE [LARGE SCALE GENOMIC DNA]</scope>
    <source>
        <strain evidence="4 5">AF38-2</strain>
    </source>
</reference>
<comment type="caution">
    <text evidence="4">The sequence shown here is derived from an EMBL/GenBank/DDBJ whole genome shotgun (WGS) entry which is preliminary data.</text>
</comment>
<dbReference type="RefSeq" id="WP_049701119.1">
    <property type="nucleotide sequence ID" value="NZ_AP031409.1"/>
</dbReference>
<name>A0A415KPC5_9BACE</name>
<evidence type="ECO:0000313" key="4">
    <source>
        <dbReference type="EMBL" id="RHL38143.1"/>
    </source>
</evidence>
<dbReference type="SUPFAM" id="SSF56935">
    <property type="entry name" value="Porins"/>
    <property type="match status" value="1"/>
</dbReference>
<comment type="subcellular location">
    <subcellularLocation>
        <location evidence="1">Cell outer membrane</location>
        <topology evidence="1">Multi-pass membrane protein</topology>
    </subcellularLocation>
</comment>
<dbReference type="InterPro" id="IPR023997">
    <property type="entry name" value="TonB-dep_OMP_SusC/RagA_CS"/>
</dbReference>